<feature type="compositionally biased region" description="Polar residues" evidence="1">
    <location>
        <begin position="1"/>
        <end position="19"/>
    </location>
</feature>
<organism evidence="2">
    <name type="scientific">freshwater metagenome</name>
    <dbReference type="NCBI Taxonomy" id="449393"/>
    <lineage>
        <taxon>unclassified sequences</taxon>
        <taxon>metagenomes</taxon>
        <taxon>ecological metagenomes</taxon>
    </lineage>
</organism>
<sequence>MIALPSTASPSITTSNSTVADWPEANVPPVEAVAPLPRRAVIELLTTVALPTPLVTVGDPLTVVPPGNGSTSSTLVAGPDPLFVAVIV</sequence>
<protein>
    <submittedName>
        <fullName evidence="2">Unannotated protein</fullName>
    </submittedName>
</protein>
<evidence type="ECO:0000256" key="1">
    <source>
        <dbReference type="SAM" id="MobiDB-lite"/>
    </source>
</evidence>
<gene>
    <name evidence="2" type="ORF">UFOPK1827_02045</name>
</gene>
<name>A0A6J6I5Z1_9ZZZZ</name>
<feature type="region of interest" description="Disordered" evidence="1">
    <location>
        <begin position="1"/>
        <end position="26"/>
    </location>
</feature>
<proteinExistence type="predicted"/>
<reference evidence="2" key="1">
    <citation type="submission" date="2020-05" db="EMBL/GenBank/DDBJ databases">
        <authorList>
            <person name="Chiriac C."/>
            <person name="Salcher M."/>
            <person name="Ghai R."/>
            <person name="Kavagutti S V."/>
        </authorList>
    </citation>
    <scope>NUCLEOTIDE SEQUENCE</scope>
</reference>
<accession>A0A6J6I5Z1</accession>
<dbReference type="EMBL" id="CAEZUO010000174">
    <property type="protein sequence ID" value="CAB4621882.1"/>
    <property type="molecule type" value="Genomic_DNA"/>
</dbReference>
<dbReference type="AlphaFoldDB" id="A0A6J6I5Z1"/>
<evidence type="ECO:0000313" key="2">
    <source>
        <dbReference type="EMBL" id="CAB4621882.1"/>
    </source>
</evidence>